<accession>A0A399PII3</accession>
<dbReference type="EMBL" id="QWED01000468">
    <property type="protein sequence ID" value="RIJ06075.1"/>
    <property type="molecule type" value="Genomic_DNA"/>
</dbReference>
<reference evidence="1 2" key="1">
    <citation type="submission" date="2018-08" db="EMBL/GenBank/DDBJ databases">
        <title>Genome Sequence of Clavibacter michiganensis Subspecies type strains, and the Atypical Peach-Colored Strains Isolated from Tomato.</title>
        <authorList>
            <person name="Osdaghi E."/>
            <person name="Portier P."/>
            <person name="Briand M."/>
            <person name="Jacques M.-A."/>
        </authorList>
    </citation>
    <scope>NUCLEOTIDE SEQUENCE [LARGE SCALE GENOMIC DNA]</scope>
    <source>
        <strain evidence="1 2">CFBP 7577</strain>
    </source>
</reference>
<comment type="caution">
    <text evidence="1">The sequence shown here is derived from an EMBL/GenBank/DDBJ whole genome shotgun (WGS) entry which is preliminary data.</text>
</comment>
<dbReference type="Proteomes" id="UP000265361">
    <property type="component" value="Unassembled WGS sequence"/>
</dbReference>
<name>A0A399PII3_9MICO</name>
<dbReference type="AlphaFoldDB" id="A0A399PII3"/>
<evidence type="ECO:0000313" key="1">
    <source>
        <dbReference type="EMBL" id="RIJ06075.1"/>
    </source>
</evidence>
<protein>
    <submittedName>
        <fullName evidence="1">Uncharacterized protein</fullName>
    </submittedName>
</protein>
<sequence length="96" mass="9384">MAPVSGGYRVDIDAVTLRDGTDRATLDIGDGRGASAGVTPQATLAVTRAGSDRPYSVSVPVGAGRYDVSVSAGGGSTPDHLTLATIAAATVTVPAG</sequence>
<proteinExistence type="predicted"/>
<gene>
    <name evidence="1" type="ORF">DZF97_12710</name>
</gene>
<organism evidence="1 2">
    <name type="scientific">Clavibacter nebraskensis</name>
    <dbReference type="NCBI Taxonomy" id="31963"/>
    <lineage>
        <taxon>Bacteria</taxon>
        <taxon>Bacillati</taxon>
        <taxon>Actinomycetota</taxon>
        <taxon>Actinomycetes</taxon>
        <taxon>Micrococcales</taxon>
        <taxon>Microbacteriaceae</taxon>
        <taxon>Clavibacter</taxon>
    </lineage>
</organism>
<evidence type="ECO:0000313" key="2">
    <source>
        <dbReference type="Proteomes" id="UP000265361"/>
    </source>
</evidence>